<evidence type="ECO:0000313" key="4">
    <source>
        <dbReference type="Proteomes" id="UP000024816"/>
    </source>
</evidence>
<dbReference type="PATRIC" id="fig|1280952.3.peg.1010"/>
<comment type="similarity">
    <text evidence="1 2">Belongs to the UPF0145 family.</text>
</comment>
<evidence type="ECO:0000256" key="2">
    <source>
        <dbReference type="HAMAP-Rule" id="MF_00338"/>
    </source>
</evidence>
<dbReference type="PANTHER" id="PTHR34068">
    <property type="entry name" value="UPF0145 PROTEIN YBJQ"/>
    <property type="match status" value="1"/>
</dbReference>
<dbReference type="RefSeq" id="WP_035579168.1">
    <property type="nucleotide sequence ID" value="NZ_ARYJ01000003.1"/>
</dbReference>
<gene>
    <name evidence="3" type="ORF">HJA_05097</name>
</gene>
<dbReference type="PANTHER" id="PTHR34068:SF1">
    <property type="entry name" value="UPF0145 PROTEIN YBJQ"/>
    <property type="match status" value="1"/>
</dbReference>
<dbReference type="SUPFAM" id="SSF117782">
    <property type="entry name" value="YbjQ-like"/>
    <property type="match status" value="1"/>
</dbReference>
<evidence type="ECO:0000256" key="1">
    <source>
        <dbReference type="ARBA" id="ARBA00010751"/>
    </source>
</evidence>
<dbReference type="Proteomes" id="UP000024816">
    <property type="component" value="Unassembled WGS sequence"/>
</dbReference>
<dbReference type="STRING" id="1280952.HJA_05097"/>
<dbReference type="Pfam" id="PF01906">
    <property type="entry name" value="YbjQ_1"/>
    <property type="match status" value="1"/>
</dbReference>
<dbReference type="Gene3D" id="3.30.110.70">
    <property type="entry name" value="Hypothetical protein apc22750. Chain B"/>
    <property type="match status" value="1"/>
</dbReference>
<dbReference type="EMBL" id="ARYJ01000003">
    <property type="protein sequence ID" value="KCZ89601.1"/>
    <property type="molecule type" value="Genomic_DNA"/>
</dbReference>
<reference evidence="3 4" key="1">
    <citation type="journal article" date="2014" name="Antonie Van Leeuwenhoek">
        <title>Hyphomonas beringensis sp. nov. and Hyphomonas chukchiensis sp. nov., isolated from surface seawater of the Bering Sea and Chukchi Sea.</title>
        <authorList>
            <person name="Li C."/>
            <person name="Lai Q."/>
            <person name="Li G."/>
            <person name="Dong C."/>
            <person name="Wang J."/>
            <person name="Liao Y."/>
            <person name="Shao Z."/>
        </authorList>
    </citation>
    <scope>NUCLEOTIDE SEQUENCE [LARGE SCALE GENOMIC DNA]</scope>
    <source>
        <strain evidence="3 4">VP2</strain>
    </source>
</reference>
<accession>A0A059FGE4</accession>
<dbReference type="InterPro" id="IPR002765">
    <property type="entry name" value="UPF0145_YbjQ-like"/>
</dbReference>
<dbReference type="HAMAP" id="MF_00338">
    <property type="entry name" value="UPF0145"/>
    <property type="match status" value="1"/>
</dbReference>
<dbReference type="eggNOG" id="COG0393">
    <property type="taxonomic scope" value="Bacteria"/>
</dbReference>
<evidence type="ECO:0000313" key="3">
    <source>
        <dbReference type="EMBL" id="KCZ89601.1"/>
    </source>
</evidence>
<comment type="caution">
    <text evidence="3">The sequence shown here is derived from an EMBL/GenBank/DDBJ whole genome shotgun (WGS) entry which is preliminary data.</text>
</comment>
<protein>
    <recommendedName>
        <fullName evidence="2">UPF0145 protein HJA_05097</fullName>
    </recommendedName>
</protein>
<organism evidence="3 4">
    <name type="scientific">Hyphomonas jannaschiana VP2</name>
    <dbReference type="NCBI Taxonomy" id="1280952"/>
    <lineage>
        <taxon>Bacteria</taxon>
        <taxon>Pseudomonadati</taxon>
        <taxon>Pseudomonadota</taxon>
        <taxon>Alphaproteobacteria</taxon>
        <taxon>Hyphomonadales</taxon>
        <taxon>Hyphomonadaceae</taxon>
        <taxon>Hyphomonas</taxon>
    </lineage>
</organism>
<keyword evidence="4" id="KW-1185">Reference proteome</keyword>
<dbReference type="OrthoDB" id="9796448at2"/>
<dbReference type="InterPro" id="IPR035439">
    <property type="entry name" value="UPF0145_dom_sf"/>
</dbReference>
<dbReference type="AlphaFoldDB" id="A0A059FGE4"/>
<sequence>MLVTTTPTVQGHEITKYLGVVCGEVVVGAHLGKDILASFTNIVGGRSNAYESTLRETRDNALAEMMEEARKLGGNAIVGAKFDYTVIGQGGSMMMVAVSGTAVTLA</sequence>
<proteinExistence type="inferred from homology"/>
<name>A0A059FGE4_9PROT</name>